<sequence length="302" mass="32786">MAAPKKHPDEVDIDEDLVRRLVGRQFPQWAELPVRAVPSAGTDNAMYRLGDAMAVRLPRLPSAARQVDKEQRWLPHLAPHLPLPVPVPLGKGVPAEGYDLPWSVYGWLDGENAFDAPIGDLAHAAVELGRFGAALRRVDATGGPRSFRGGHVTEWGGEYMAGAIRDLGADGTLDAAAVTEAWESVLRLPQWERDPVWVHGDLLPGNLLARDGRLSAVIDFGGLGTGDPACDMMAAWTLFTAETRPLFREAAEVDDATWARGRGWALCWGVVTEHYYRVANPVLAAVARRAFSEALPDHEAGA</sequence>
<feature type="domain" description="Aminoglycoside phosphotransferase" evidence="1">
    <location>
        <begin position="39"/>
        <end position="264"/>
    </location>
</feature>
<keyword evidence="2" id="KW-0808">Transferase</keyword>
<dbReference type="SUPFAM" id="SSF56112">
    <property type="entry name" value="Protein kinase-like (PK-like)"/>
    <property type="match status" value="1"/>
</dbReference>
<protein>
    <submittedName>
        <fullName evidence="2">Aminoglycoside phosphotransferase family protein</fullName>
        <ecNumber evidence="2">2.7.-.-</ecNumber>
    </submittedName>
</protein>
<dbReference type="PANTHER" id="PTHR21310">
    <property type="entry name" value="AMINOGLYCOSIDE PHOSPHOTRANSFERASE-RELATED-RELATED"/>
    <property type="match status" value="1"/>
</dbReference>
<dbReference type="PANTHER" id="PTHR21310:SF42">
    <property type="entry name" value="BIFUNCTIONAL AAC_APH"/>
    <property type="match status" value="1"/>
</dbReference>
<dbReference type="EC" id="2.7.-.-" evidence="2"/>
<evidence type="ECO:0000259" key="1">
    <source>
        <dbReference type="Pfam" id="PF01636"/>
    </source>
</evidence>
<dbReference type="Gene3D" id="3.30.200.20">
    <property type="entry name" value="Phosphorylase Kinase, domain 1"/>
    <property type="match status" value="1"/>
</dbReference>
<keyword evidence="3" id="KW-1185">Reference proteome</keyword>
<dbReference type="InterPro" id="IPR011009">
    <property type="entry name" value="Kinase-like_dom_sf"/>
</dbReference>
<accession>A0ABW6YAY3</accession>
<comment type="caution">
    <text evidence="2">The sequence shown here is derived from an EMBL/GenBank/DDBJ whole genome shotgun (WGS) entry which is preliminary data.</text>
</comment>
<dbReference type="Gene3D" id="3.90.1200.10">
    <property type="match status" value="1"/>
</dbReference>
<name>A0ABW6YAY3_9ACTN</name>
<reference evidence="2 3" key="1">
    <citation type="submission" date="2024-10" db="EMBL/GenBank/DDBJ databases">
        <title>The Natural Products Discovery Center: Release of the First 8490 Sequenced Strains for Exploring Actinobacteria Biosynthetic Diversity.</title>
        <authorList>
            <person name="Kalkreuter E."/>
            <person name="Kautsar S.A."/>
            <person name="Yang D."/>
            <person name="Bader C.D."/>
            <person name="Teijaro C.N."/>
            <person name="Fluegel L."/>
            <person name="Davis C.M."/>
            <person name="Simpson J.R."/>
            <person name="Lauterbach L."/>
            <person name="Steele A.D."/>
            <person name="Gui C."/>
            <person name="Meng S."/>
            <person name="Li G."/>
            <person name="Viehrig K."/>
            <person name="Ye F."/>
            <person name="Su P."/>
            <person name="Kiefer A.F."/>
            <person name="Nichols A."/>
            <person name="Cepeda A.J."/>
            <person name="Yan W."/>
            <person name="Fan B."/>
            <person name="Jiang Y."/>
            <person name="Adhikari A."/>
            <person name="Zheng C.-J."/>
            <person name="Schuster L."/>
            <person name="Cowan T.M."/>
            <person name="Smanski M.J."/>
            <person name="Chevrette M.G."/>
            <person name="De Carvalho L.P.S."/>
            <person name="Shen B."/>
        </authorList>
    </citation>
    <scope>NUCLEOTIDE SEQUENCE [LARGE SCALE GENOMIC DNA]</scope>
    <source>
        <strain evidence="2 3">NPDC015755</strain>
    </source>
</reference>
<dbReference type="RefSeq" id="WP_391934315.1">
    <property type="nucleotide sequence ID" value="NZ_JBIBSM010000005.1"/>
</dbReference>
<proteinExistence type="predicted"/>
<dbReference type="InterPro" id="IPR002575">
    <property type="entry name" value="Aminoglycoside_PTrfase"/>
</dbReference>
<dbReference type="CDD" id="cd05155">
    <property type="entry name" value="APH_ChoK_like_1"/>
    <property type="match status" value="1"/>
</dbReference>
<evidence type="ECO:0000313" key="3">
    <source>
        <dbReference type="Proteomes" id="UP001603013"/>
    </source>
</evidence>
<dbReference type="EMBL" id="JBIBSM010000005">
    <property type="protein sequence ID" value="MFF8276961.1"/>
    <property type="molecule type" value="Genomic_DNA"/>
</dbReference>
<organism evidence="2 3">
    <name type="scientific">Streptomyces lateritius</name>
    <dbReference type="NCBI Taxonomy" id="67313"/>
    <lineage>
        <taxon>Bacteria</taxon>
        <taxon>Bacillati</taxon>
        <taxon>Actinomycetota</taxon>
        <taxon>Actinomycetes</taxon>
        <taxon>Kitasatosporales</taxon>
        <taxon>Streptomycetaceae</taxon>
        <taxon>Streptomyces</taxon>
    </lineage>
</organism>
<gene>
    <name evidence="2" type="ORF">ACF05T_12750</name>
</gene>
<dbReference type="Proteomes" id="UP001603013">
    <property type="component" value="Unassembled WGS sequence"/>
</dbReference>
<dbReference type="GO" id="GO:0016740">
    <property type="term" value="F:transferase activity"/>
    <property type="evidence" value="ECO:0007669"/>
    <property type="project" value="UniProtKB-KW"/>
</dbReference>
<evidence type="ECO:0000313" key="2">
    <source>
        <dbReference type="EMBL" id="MFF8276961.1"/>
    </source>
</evidence>
<dbReference type="InterPro" id="IPR051678">
    <property type="entry name" value="AGP_Transferase"/>
</dbReference>
<dbReference type="Pfam" id="PF01636">
    <property type="entry name" value="APH"/>
    <property type="match status" value="1"/>
</dbReference>